<feature type="compositionally biased region" description="Basic and acidic residues" evidence="1">
    <location>
        <begin position="677"/>
        <end position="686"/>
    </location>
</feature>
<feature type="region of interest" description="Disordered" evidence="1">
    <location>
        <begin position="609"/>
        <end position="653"/>
    </location>
</feature>
<feature type="compositionally biased region" description="Low complexity" evidence="1">
    <location>
        <begin position="690"/>
        <end position="714"/>
    </location>
</feature>
<dbReference type="EMBL" id="CAJFCJ010000002">
    <property type="protein sequence ID" value="CAD5111951.1"/>
    <property type="molecule type" value="Genomic_DNA"/>
</dbReference>
<protein>
    <submittedName>
        <fullName evidence="3">DgyrCDS1214</fullName>
    </submittedName>
</protein>
<dbReference type="GO" id="GO:0005634">
    <property type="term" value="C:nucleus"/>
    <property type="evidence" value="ECO:0007669"/>
    <property type="project" value="TreeGrafter"/>
</dbReference>
<proteinExistence type="predicted"/>
<keyword evidence="4" id="KW-1185">Reference proteome</keyword>
<dbReference type="GO" id="GO:0009966">
    <property type="term" value="P:regulation of signal transduction"/>
    <property type="evidence" value="ECO:0007669"/>
    <property type="project" value="InterPro"/>
</dbReference>
<feature type="domain" description="RGS" evidence="2">
    <location>
        <begin position="1086"/>
        <end position="1192"/>
    </location>
</feature>
<feature type="compositionally biased region" description="Basic and acidic residues" evidence="1">
    <location>
        <begin position="1225"/>
        <end position="1248"/>
    </location>
</feature>
<dbReference type="GO" id="GO:0005737">
    <property type="term" value="C:cytoplasm"/>
    <property type="evidence" value="ECO:0007669"/>
    <property type="project" value="TreeGrafter"/>
</dbReference>
<name>A0A7I8V9H2_9ANNE</name>
<organism evidence="3 4">
    <name type="scientific">Dimorphilus gyrociliatus</name>
    <dbReference type="NCBI Taxonomy" id="2664684"/>
    <lineage>
        <taxon>Eukaryota</taxon>
        <taxon>Metazoa</taxon>
        <taxon>Spiralia</taxon>
        <taxon>Lophotrochozoa</taxon>
        <taxon>Annelida</taxon>
        <taxon>Polychaeta</taxon>
        <taxon>Polychaeta incertae sedis</taxon>
        <taxon>Dinophilidae</taxon>
        <taxon>Dimorphilus</taxon>
    </lineage>
</organism>
<dbReference type="Gene3D" id="1.10.167.10">
    <property type="entry name" value="Regulator of G-protein Signalling 4, domain 2"/>
    <property type="match status" value="3"/>
</dbReference>
<feature type="region of interest" description="Disordered" evidence="1">
    <location>
        <begin position="392"/>
        <end position="426"/>
    </location>
</feature>
<gene>
    <name evidence="3" type="ORF">DGYR_LOCUS1171</name>
</gene>
<accession>A0A7I8V9H2</accession>
<feature type="domain" description="RGS" evidence="2">
    <location>
        <begin position="917"/>
        <end position="1041"/>
    </location>
</feature>
<feature type="domain" description="RGS" evidence="2">
    <location>
        <begin position="733"/>
        <end position="839"/>
    </location>
</feature>
<evidence type="ECO:0000313" key="3">
    <source>
        <dbReference type="EMBL" id="CAD5111951.1"/>
    </source>
</evidence>
<dbReference type="SMART" id="SM00315">
    <property type="entry name" value="RGS"/>
    <property type="match status" value="2"/>
</dbReference>
<dbReference type="PANTHER" id="PTHR46583">
    <property type="entry name" value="REGULATOR OF G-PROTEIN SIGNALING 22"/>
    <property type="match status" value="1"/>
</dbReference>
<dbReference type="InterPro" id="IPR036305">
    <property type="entry name" value="RGS_sf"/>
</dbReference>
<dbReference type="PROSITE" id="PS50132">
    <property type="entry name" value="RGS"/>
    <property type="match status" value="3"/>
</dbReference>
<evidence type="ECO:0000313" key="4">
    <source>
        <dbReference type="Proteomes" id="UP000549394"/>
    </source>
</evidence>
<feature type="region of interest" description="Disordered" evidence="1">
    <location>
        <begin position="1313"/>
        <end position="1357"/>
    </location>
</feature>
<dbReference type="GO" id="GO:0001965">
    <property type="term" value="F:G-protein alpha-subunit binding"/>
    <property type="evidence" value="ECO:0007669"/>
    <property type="project" value="InterPro"/>
</dbReference>
<feature type="region of interest" description="Disordered" evidence="1">
    <location>
        <begin position="234"/>
        <end position="258"/>
    </location>
</feature>
<dbReference type="PANTHER" id="PTHR46583:SF1">
    <property type="entry name" value="REGULATOR OF G-PROTEIN SIGNALING 22"/>
    <property type="match status" value="1"/>
</dbReference>
<dbReference type="InterPro" id="IPR042651">
    <property type="entry name" value="Rgs22"/>
</dbReference>
<feature type="compositionally biased region" description="Basic residues" evidence="1">
    <location>
        <begin position="1347"/>
        <end position="1357"/>
    </location>
</feature>
<evidence type="ECO:0000256" key="1">
    <source>
        <dbReference type="SAM" id="MobiDB-lite"/>
    </source>
</evidence>
<feature type="compositionally biased region" description="Basic and acidic residues" evidence="1">
    <location>
        <begin position="392"/>
        <end position="404"/>
    </location>
</feature>
<dbReference type="InterPro" id="IPR016137">
    <property type="entry name" value="RGS"/>
</dbReference>
<feature type="compositionally biased region" description="Low complexity" evidence="1">
    <location>
        <begin position="623"/>
        <end position="639"/>
    </location>
</feature>
<dbReference type="InterPro" id="IPR048074">
    <property type="entry name" value="RGS22_RGS_fourth"/>
</dbReference>
<feature type="region of interest" description="Disordered" evidence="1">
    <location>
        <begin position="1221"/>
        <end position="1265"/>
    </location>
</feature>
<evidence type="ECO:0000259" key="2">
    <source>
        <dbReference type="PROSITE" id="PS50132"/>
    </source>
</evidence>
<dbReference type="CDD" id="cd08725">
    <property type="entry name" value="RGS_RGS22_4"/>
    <property type="match status" value="1"/>
</dbReference>
<feature type="compositionally biased region" description="Acidic residues" evidence="1">
    <location>
        <begin position="405"/>
        <end position="424"/>
    </location>
</feature>
<dbReference type="InterPro" id="IPR044926">
    <property type="entry name" value="RGS_subdomain_2"/>
</dbReference>
<feature type="region of interest" description="Disordered" evidence="1">
    <location>
        <begin position="171"/>
        <end position="192"/>
    </location>
</feature>
<feature type="region of interest" description="Disordered" evidence="1">
    <location>
        <begin position="677"/>
        <end position="714"/>
    </location>
</feature>
<comment type="caution">
    <text evidence="3">The sequence shown here is derived from an EMBL/GenBank/DDBJ whole genome shotgun (WGS) entry which is preliminary data.</text>
</comment>
<reference evidence="3 4" key="1">
    <citation type="submission" date="2020-08" db="EMBL/GenBank/DDBJ databases">
        <authorList>
            <person name="Hejnol A."/>
        </authorList>
    </citation>
    <scope>NUCLEOTIDE SEQUENCE [LARGE SCALE GENOMIC DNA]</scope>
</reference>
<dbReference type="OrthoDB" id="10013157at2759"/>
<feature type="compositionally biased region" description="Polar residues" evidence="1">
    <location>
        <begin position="1314"/>
        <end position="1326"/>
    </location>
</feature>
<sequence length="1357" mass="156443">MANKIVYVDSLDVQKNNFEDLLVTDPLFVEYFNEFLQLPTFPEPLCFNRDTGGFEIVSTEKKEIAKRIKAAIRSGMKKSRIFYPVRHHSFKPLPKLLMEEPKDDGRIEIDTTFSVKTLNKEQGIEWIKAERLPAFLESDTYVEYRLAKLLSQVEFSDGQRNEEFLNYKIERRPRPPSPESSPIPINDTEINQVDEEERAKQSLLKDLYVSLGESSTTQTELWVAQAQVAQTETVQSDNRPLSAVDSGIGSRAHTAKPVIPRPSDPICVTTPDVSREPVCLQNKSSVVYIQPKSAGVRFADETDSTEDAEEESGPLIFSSVDDVGAVVVATAIKQAFADVLGIEPEQVAKHENIRKLYPNDKYCDYDSNAIDSAVYCIKKPAMQDLIEKEAAEMRENENKDKKVEEIDDGDDKDSALESDEEESDTLFKRKPKPYSLDKLNGIRAFANFLTSTAGEKNWLLWHDIDRLPFVPEEHLTNYISAMRERYHAQNAAYRLSEQLLTQLTLHQPFSWNKDHLLECQHLVVIPLLTYWAPRFLLQENQKLERESSLLNKLLEYNQSRTKTEFIPTPKAPPLLPRRSASVPQRTLQISDAFAPEEKTVETEKVIELTRPKSARQPMPPLRPAASRPTTARPGTARPTQRGAANNKTPKQLIEAKIRMERREREEFEKQIKRENQIELNKRRKDDDETSSTSSNDSAISSPSTYRPSSCASNKSSAFSEESDWLGGRRMQGLLNALVNERRSGGVFGRFIEKSGNPLWSNCLAFWQESFDYVTMFDDPTLNLFELKRHANALFAKYIVEGSPMSINACRQLQRDIERRLNPPFDDLFAGAEEVALDALFDAWTRMLLDDCATFEKVQLIEVTRRLDTKSKHLIALQRRGVIKDIPEDDDISMDDYADPVYDETLLEKIPEEFRDYSFEKLIHNRIELEYFRKFLADNYASMDLMCWMDIETFKRLPHTEEKKRDEKAKEIRVKYLNKKYFFGVNSPAGKDTQNRLMESVGGWGKLLSERPPTQLLLDVQKIVETRLIKKWLPLFLATDDFGQRQRPPTRMSDAAEDFGIQRRRKVNALHKMLDSKWISSSKDVLVFRKALLNPITSLQFRKFVSLQGDNLENDVLFWQEVQRYKEVCHNHCDRNVIIAKITSILNCFIDSAIPPSLQIDVPQEMADRILNKKNEAGPYLFREAQLTVFRVLFEYWEPFCKYRQKLSEDKIIPTIERHRRKFRQQQREKERKLEQQREVESAEKRKAEVEDENFDPFAEGGDSSKVPSHLSWSYGQYMNALHREELLNEVDASTFSSSVVDVTILDENDESNKCIRNSRPTTSRPKSSVRKGEKIESSSQTDTTKALPRKSALKSKK</sequence>
<dbReference type="SUPFAM" id="SSF48097">
    <property type="entry name" value="Regulator of G-protein signaling, RGS"/>
    <property type="match status" value="3"/>
</dbReference>
<dbReference type="Pfam" id="PF00615">
    <property type="entry name" value="RGS"/>
    <property type="match status" value="2"/>
</dbReference>
<dbReference type="Proteomes" id="UP000549394">
    <property type="component" value="Unassembled WGS sequence"/>
</dbReference>